<dbReference type="Pfam" id="PF00112">
    <property type="entry name" value="Peptidase_C1"/>
    <property type="match status" value="1"/>
</dbReference>
<dbReference type="Pfam" id="PF08246">
    <property type="entry name" value="Inhibitor_I29"/>
    <property type="match status" value="1"/>
</dbReference>
<keyword evidence="2" id="KW-0645">Protease</keyword>
<dbReference type="OrthoDB" id="10253408at2759"/>
<comment type="similarity">
    <text evidence="1">Belongs to the peptidase C1 family.</text>
</comment>
<keyword evidence="9" id="KW-1185">Reference proteome</keyword>
<organism evidence="10">
    <name type="scientific">Thelazia callipaeda</name>
    <name type="common">Oriental eyeworm</name>
    <name type="synonym">Parasitic nematode</name>
    <dbReference type="NCBI Taxonomy" id="103827"/>
    <lineage>
        <taxon>Eukaryota</taxon>
        <taxon>Metazoa</taxon>
        <taxon>Ecdysozoa</taxon>
        <taxon>Nematoda</taxon>
        <taxon>Chromadorea</taxon>
        <taxon>Rhabditida</taxon>
        <taxon>Spirurina</taxon>
        <taxon>Spiruromorpha</taxon>
        <taxon>Thelazioidea</taxon>
        <taxon>Thelaziidae</taxon>
        <taxon>Thelazia</taxon>
    </lineage>
</organism>
<dbReference type="InterPro" id="IPR000668">
    <property type="entry name" value="Peptidase_C1A_C"/>
</dbReference>
<evidence type="ECO:0000256" key="5">
    <source>
        <dbReference type="ARBA" id="ARBA00023145"/>
    </source>
</evidence>
<dbReference type="InterPro" id="IPR013128">
    <property type="entry name" value="Peptidase_C1A"/>
</dbReference>
<dbReference type="SUPFAM" id="SSF54001">
    <property type="entry name" value="Cysteine proteinases"/>
    <property type="match status" value="1"/>
</dbReference>
<evidence type="ECO:0000313" key="9">
    <source>
        <dbReference type="Proteomes" id="UP000276776"/>
    </source>
</evidence>
<dbReference type="FunFam" id="3.90.70.10:FF:000332">
    <property type="entry name" value="Cathepsin L1"/>
    <property type="match status" value="1"/>
</dbReference>
<dbReference type="GO" id="GO:0008234">
    <property type="term" value="F:cysteine-type peptidase activity"/>
    <property type="evidence" value="ECO:0007669"/>
    <property type="project" value="UniProtKB-KW"/>
</dbReference>
<evidence type="ECO:0000256" key="3">
    <source>
        <dbReference type="ARBA" id="ARBA00022801"/>
    </source>
</evidence>
<gene>
    <name evidence="8" type="ORF">TCLT_LOCUS9376</name>
</gene>
<evidence type="ECO:0000256" key="2">
    <source>
        <dbReference type="ARBA" id="ARBA00022670"/>
    </source>
</evidence>
<evidence type="ECO:0000313" key="10">
    <source>
        <dbReference type="WBParaSite" id="TCLT_0000938701-mRNA-1"/>
    </source>
</evidence>
<dbReference type="STRING" id="103827.A0A0N5D8F6"/>
<dbReference type="Gene3D" id="3.90.70.10">
    <property type="entry name" value="Cysteine proteinases"/>
    <property type="match status" value="1"/>
</dbReference>
<dbReference type="InterPro" id="IPR000169">
    <property type="entry name" value="Pept_cys_AS"/>
</dbReference>
<evidence type="ECO:0000313" key="8">
    <source>
        <dbReference type="EMBL" id="VDN07005.1"/>
    </source>
</evidence>
<keyword evidence="6" id="KW-1015">Disulfide bond</keyword>
<protein>
    <submittedName>
        <fullName evidence="10">Pept_C1 domain-containing protein</fullName>
    </submittedName>
</protein>
<dbReference type="GO" id="GO:0006508">
    <property type="term" value="P:proteolysis"/>
    <property type="evidence" value="ECO:0007669"/>
    <property type="project" value="UniProtKB-KW"/>
</dbReference>
<sequence length="297" mass="34412">MAIFESNSIRVAEKNKLYRQGNISYLTKLNDLADLTDEEYLRMSGMKILNHVEHPRNRSTRQAYPYYYQYNRYDQLPNYVDWRRHNIVTSVKNQGDCGSCYAFAALGALESYHRLKTGRLIDLSPQNIIDCTNYLGNKGCRGGFTATIFTYARTYGVLSNGNYPYEYYTQNYCRWRRNSVEATDEGFYQVNYGDELALKHAVAKTGPVVAAIAASRWSFRFYRSEALYSSSGIYADRYCGYPNHAVLVVGYGTDRRYGDYWIIKNSWGTRWGMNGYAFIARNRNNMCHIASFSMLPR</sequence>
<reference evidence="8 9" key="2">
    <citation type="submission" date="2018-11" db="EMBL/GenBank/DDBJ databases">
        <authorList>
            <consortium name="Pathogen Informatics"/>
        </authorList>
    </citation>
    <scope>NUCLEOTIDE SEQUENCE [LARGE SCALE GENOMIC DNA]</scope>
</reference>
<dbReference type="InterPro" id="IPR038765">
    <property type="entry name" value="Papain-like_cys_pep_sf"/>
</dbReference>
<dbReference type="Proteomes" id="UP000276776">
    <property type="component" value="Unassembled WGS sequence"/>
</dbReference>
<dbReference type="CDD" id="cd02248">
    <property type="entry name" value="Peptidase_C1A"/>
    <property type="match status" value="1"/>
</dbReference>
<reference evidence="10" key="1">
    <citation type="submission" date="2017-02" db="UniProtKB">
        <authorList>
            <consortium name="WormBaseParasite"/>
        </authorList>
    </citation>
    <scope>IDENTIFICATION</scope>
</reference>
<dbReference type="AlphaFoldDB" id="A0A0N5D8F6"/>
<name>A0A0N5D8F6_THECL</name>
<accession>A0A0N5D8F6</accession>
<dbReference type="InterPro" id="IPR013201">
    <property type="entry name" value="Prot_inhib_I29"/>
</dbReference>
<keyword evidence="4" id="KW-0788">Thiol protease</keyword>
<evidence type="ECO:0000256" key="1">
    <source>
        <dbReference type="ARBA" id="ARBA00008455"/>
    </source>
</evidence>
<feature type="domain" description="Peptidase C1A papain C-terminal" evidence="7">
    <location>
        <begin position="76"/>
        <end position="297"/>
    </location>
</feature>
<dbReference type="PROSITE" id="PS00139">
    <property type="entry name" value="THIOL_PROTEASE_CYS"/>
    <property type="match status" value="1"/>
</dbReference>
<evidence type="ECO:0000259" key="7">
    <source>
        <dbReference type="SMART" id="SM00645"/>
    </source>
</evidence>
<dbReference type="EMBL" id="UYYF01004785">
    <property type="protein sequence ID" value="VDN07005.1"/>
    <property type="molecule type" value="Genomic_DNA"/>
</dbReference>
<dbReference type="WBParaSite" id="TCLT_0000938701-mRNA-1">
    <property type="protein sequence ID" value="TCLT_0000938701-mRNA-1"/>
    <property type="gene ID" value="TCLT_0000938701"/>
</dbReference>
<dbReference type="PANTHER" id="PTHR12411">
    <property type="entry name" value="CYSTEINE PROTEASE FAMILY C1-RELATED"/>
    <property type="match status" value="1"/>
</dbReference>
<dbReference type="PRINTS" id="PR00705">
    <property type="entry name" value="PAPAIN"/>
</dbReference>
<evidence type="ECO:0000256" key="4">
    <source>
        <dbReference type="ARBA" id="ARBA00022807"/>
    </source>
</evidence>
<keyword evidence="3" id="KW-0378">Hydrolase</keyword>
<dbReference type="OMA" id="WMAMHGR"/>
<dbReference type="InterPro" id="IPR039417">
    <property type="entry name" value="Peptidase_C1A_papain-like"/>
</dbReference>
<evidence type="ECO:0000256" key="6">
    <source>
        <dbReference type="ARBA" id="ARBA00023157"/>
    </source>
</evidence>
<proteinExistence type="inferred from homology"/>
<dbReference type="SMART" id="SM00645">
    <property type="entry name" value="Pept_C1"/>
    <property type="match status" value="1"/>
</dbReference>
<keyword evidence="5" id="KW-0865">Zymogen</keyword>